<dbReference type="Gene3D" id="1.10.1040.10">
    <property type="entry name" value="N-(1-d-carboxylethyl)-l-norvaline Dehydrogenase, domain 2"/>
    <property type="match status" value="1"/>
</dbReference>
<feature type="binding site" evidence="3">
    <location>
        <begin position="11"/>
        <end position="16"/>
    </location>
    <ligand>
        <name>NAD(+)</name>
        <dbReference type="ChEBI" id="CHEBI:57540"/>
    </ligand>
</feature>
<evidence type="ECO:0000259" key="5">
    <source>
        <dbReference type="Pfam" id="PF02737"/>
    </source>
</evidence>
<feature type="site" description="Important for catalytic activity" evidence="2">
    <location>
        <position position="138"/>
    </location>
</feature>
<sequence>MKQENRIAVIGAGLMGHGIALTFARSGCDVTITDPIAAARESVVARIADSLRLLGADETEVVAALRRVRVCENVAQAVQGAAVVFEAAPEKLALKQALFAEIEASAPAEAILASNTSVMPITAIMRDLRDKGRALGTHWWNPPHVIPLVEVIRTADTGEKALDGMMALLESAGKTPVRVEKDVPGFIGNRLQHALWREAISLVERGICDAEAVDTVVKASFGRRLAVLGPLENADLVGCDLTLDIHNTVLVDIENRPGPSPLLEQMVANGQLGMKTGHGFRTWTPEEARALRERVVSHLRALEGILT</sequence>
<dbReference type="Pfam" id="PF00725">
    <property type="entry name" value="3HCDH"/>
    <property type="match status" value="1"/>
</dbReference>
<dbReference type="InterPro" id="IPR008927">
    <property type="entry name" value="6-PGluconate_DH-like_C_sf"/>
</dbReference>
<dbReference type="GO" id="GO:0006635">
    <property type="term" value="P:fatty acid beta-oxidation"/>
    <property type="evidence" value="ECO:0007669"/>
    <property type="project" value="TreeGrafter"/>
</dbReference>
<dbReference type="Pfam" id="PF02737">
    <property type="entry name" value="3HCDH_N"/>
    <property type="match status" value="1"/>
</dbReference>
<dbReference type="EMBL" id="JACIDU010000016">
    <property type="protein sequence ID" value="MBB4104978.1"/>
    <property type="molecule type" value="Genomic_DNA"/>
</dbReference>
<feature type="domain" description="3-hydroxyacyl-CoA dehydrogenase C-terminal" evidence="4">
    <location>
        <begin position="185"/>
        <end position="283"/>
    </location>
</feature>
<accession>A0A7W6P2T2</accession>
<dbReference type="SUPFAM" id="SSF51735">
    <property type="entry name" value="NAD(P)-binding Rossmann-fold domains"/>
    <property type="match status" value="1"/>
</dbReference>
<dbReference type="Gene3D" id="3.40.50.720">
    <property type="entry name" value="NAD(P)-binding Rossmann-like Domain"/>
    <property type="match status" value="1"/>
</dbReference>
<organism evidence="6 7">
    <name type="scientific">Allorhizobium borbori</name>
    <dbReference type="NCBI Taxonomy" id="485907"/>
    <lineage>
        <taxon>Bacteria</taxon>
        <taxon>Pseudomonadati</taxon>
        <taxon>Pseudomonadota</taxon>
        <taxon>Alphaproteobacteria</taxon>
        <taxon>Hyphomicrobiales</taxon>
        <taxon>Rhizobiaceae</taxon>
        <taxon>Rhizobium/Agrobacterium group</taxon>
        <taxon>Allorhizobium</taxon>
    </lineage>
</organism>
<dbReference type="PANTHER" id="PTHR48075:SF5">
    <property type="entry name" value="3-HYDROXYBUTYRYL-COA DEHYDROGENASE"/>
    <property type="match status" value="1"/>
</dbReference>
<reference evidence="6 7" key="1">
    <citation type="submission" date="2020-08" db="EMBL/GenBank/DDBJ databases">
        <title>Genomic Encyclopedia of Type Strains, Phase IV (KMG-IV): sequencing the most valuable type-strain genomes for metagenomic binning, comparative biology and taxonomic classification.</title>
        <authorList>
            <person name="Goeker M."/>
        </authorList>
    </citation>
    <scope>NUCLEOTIDE SEQUENCE [LARGE SCALE GENOMIC DNA]</scope>
    <source>
        <strain evidence="6 7">DSM 26385</strain>
    </source>
</reference>
<keyword evidence="3" id="KW-0520">NAD</keyword>
<dbReference type="InterPro" id="IPR013328">
    <property type="entry name" value="6PGD_dom2"/>
</dbReference>
<evidence type="ECO:0000256" key="3">
    <source>
        <dbReference type="PIRSR" id="PIRSR000105-2"/>
    </source>
</evidence>
<dbReference type="RefSeq" id="WP_183794051.1">
    <property type="nucleotide sequence ID" value="NZ_JACIDU010000016.1"/>
</dbReference>
<feature type="binding site" evidence="3">
    <location>
        <position position="141"/>
    </location>
    <ligand>
        <name>NAD(+)</name>
        <dbReference type="ChEBI" id="CHEBI:57540"/>
    </ligand>
</feature>
<dbReference type="InterPro" id="IPR036291">
    <property type="entry name" value="NAD(P)-bd_dom_sf"/>
</dbReference>
<dbReference type="PIRSF" id="PIRSF000105">
    <property type="entry name" value="HCDH"/>
    <property type="match status" value="1"/>
</dbReference>
<dbReference type="EC" id="1.1.1.157" evidence="6"/>
<proteinExistence type="predicted"/>
<keyword evidence="1 6" id="KW-0560">Oxidoreductase</keyword>
<feature type="binding site" evidence="3">
    <location>
        <position position="117"/>
    </location>
    <ligand>
        <name>NAD(+)</name>
        <dbReference type="ChEBI" id="CHEBI:57540"/>
    </ligand>
</feature>
<dbReference type="InterPro" id="IPR006108">
    <property type="entry name" value="3HC_DH_C"/>
</dbReference>
<evidence type="ECO:0000313" key="6">
    <source>
        <dbReference type="EMBL" id="MBB4104978.1"/>
    </source>
</evidence>
<feature type="binding site" evidence="3">
    <location>
        <position position="34"/>
    </location>
    <ligand>
        <name>NAD(+)</name>
        <dbReference type="ChEBI" id="CHEBI:57540"/>
    </ligand>
</feature>
<dbReference type="GO" id="GO:0070403">
    <property type="term" value="F:NAD+ binding"/>
    <property type="evidence" value="ECO:0007669"/>
    <property type="project" value="InterPro"/>
</dbReference>
<keyword evidence="7" id="KW-1185">Reference proteome</keyword>
<dbReference type="Proteomes" id="UP000584824">
    <property type="component" value="Unassembled WGS sequence"/>
</dbReference>
<dbReference type="PANTHER" id="PTHR48075">
    <property type="entry name" value="3-HYDROXYACYL-COA DEHYDROGENASE FAMILY PROTEIN"/>
    <property type="match status" value="1"/>
</dbReference>
<feature type="binding site" evidence="3">
    <location>
        <position position="90"/>
    </location>
    <ligand>
        <name>NAD(+)</name>
        <dbReference type="ChEBI" id="CHEBI:57540"/>
    </ligand>
</feature>
<evidence type="ECO:0000259" key="4">
    <source>
        <dbReference type="Pfam" id="PF00725"/>
    </source>
</evidence>
<feature type="domain" description="3-hydroxyacyl-CoA dehydrogenase NAD binding" evidence="5">
    <location>
        <begin position="7"/>
        <end position="182"/>
    </location>
</feature>
<dbReference type="InterPro" id="IPR006176">
    <property type="entry name" value="3-OHacyl-CoA_DH_NAD-bd"/>
</dbReference>
<evidence type="ECO:0000256" key="2">
    <source>
        <dbReference type="PIRSR" id="PIRSR000105-1"/>
    </source>
</evidence>
<protein>
    <submittedName>
        <fullName evidence="6">3-hydroxybutyryl-CoA dehydrogenase</fullName>
        <ecNumber evidence="6">1.1.1.157</ecNumber>
    </submittedName>
</protein>
<name>A0A7W6P2T2_9HYPH</name>
<evidence type="ECO:0000256" key="1">
    <source>
        <dbReference type="ARBA" id="ARBA00023002"/>
    </source>
</evidence>
<dbReference type="AlphaFoldDB" id="A0A7W6P2T2"/>
<feature type="binding site" evidence="3">
    <location>
        <position position="95"/>
    </location>
    <ligand>
        <name>NAD(+)</name>
        <dbReference type="ChEBI" id="CHEBI:57540"/>
    </ligand>
</feature>
<gene>
    <name evidence="6" type="ORF">GGQ66_003561</name>
</gene>
<comment type="caution">
    <text evidence="6">The sequence shown here is derived from an EMBL/GenBank/DDBJ whole genome shotgun (WGS) entry which is preliminary data.</text>
</comment>
<feature type="binding site" evidence="3">
    <location>
        <position position="275"/>
    </location>
    <ligand>
        <name>NAD(+)</name>
        <dbReference type="ChEBI" id="CHEBI:57540"/>
    </ligand>
</feature>
<dbReference type="GO" id="GO:0008691">
    <property type="term" value="F:3-hydroxybutyryl-CoA dehydrogenase activity"/>
    <property type="evidence" value="ECO:0007669"/>
    <property type="project" value="UniProtKB-EC"/>
</dbReference>
<evidence type="ECO:0000313" key="7">
    <source>
        <dbReference type="Proteomes" id="UP000584824"/>
    </source>
</evidence>
<dbReference type="InterPro" id="IPR022694">
    <property type="entry name" value="3-OHacyl-CoA_DH"/>
</dbReference>
<dbReference type="SUPFAM" id="SSF48179">
    <property type="entry name" value="6-phosphogluconate dehydrogenase C-terminal domain-like"/>
    <property type="match status" value="1"/>
</dbReference>